<evidence type="ECO:0000313" key="1">
    <source>
        <dbReference type="EMBL" id="KAF9471559.1"/>
    </source>
</evidence>
<comment type="caution">
    <text evidence="1">The sequence shown here is derived from an EMBL/GenBank/DDBJ whole genome shotgun (WGS) entry which is preliminary data.</text>
</comment>
<dbReference type="EMBL" id="MU155663">
    <property type="protein sequence ID" value="KAF9471559.1"/>
    <property type="molecule type" value="Genomic_DNA"/>
</dbReference>
<sequence length="149" mass="17303">MLFKHFLPRFNNASALHYHHLLPYGHLNMSHKRDWNSTSLQIPLNTANSVLSERPKFDTQLQQQRNLVSTTTCSQPISKTILHFHLLFFASPFPFISQVRISLLQIPCDSFSKLDQPSSANDLTHKRIVKSVGERRRTCVESGMWWTKQ</sequence>
<proteinExistence type="predicted"/>
<organism evidence="1 2">
    <name type="scientific">Pholiota conissans</name>
    <dbReference type="NCBI Taxonomy" id="109636"/>
    <lineage>
        <taxon>Eukaryota</taxon>
        <taxon>Fungi</taxon>
        <taxon>Dikarya</taxon>
        <taxon>Basidiomycota</taxon>
        <taxon>Agaricomycotina</taxon>
        <taxon>Agaricomycetes</taxon>
        <taxon>Agaricomycetidae</taxon>
        <taxon>Agaricales</taxon>
        <taxon>Agaricineae</taxon>
        <taxon>Strophariaceae</taxon>
        <taxon>Pholiota</taxon>
    </lineage>
</organism>
<evidence type="ECO:0000313" key="2">
    <source>
        <dbReference type="Proteomes" id="UP000807469"/>
    </source>
</evidence>
<reference evidence="1" key="1">
    <citation type="submission" date="2020-11" db="EMBL/GenBank/DDBJ databases">
        <authorList>
            <consortium name="DOE Joint Genome Institute"/>
            <person name="Ahrendt S."/>
            <person name="Riley R."/>
            <person name="Andreopoulos W."/>
            <person name="Labutti K."/>
            <person name="Pangilinan J."/>
            <person name="Ruiz-Duenas F.J."/>
            <person name="Barrasa J.M."/>
            <person name="Sanchez-Garcia M."/>
            <person name="Camarero S."/>
            <person name="Miyauchi S."/>
            <person name="Serrano A."/>
            <person name="Linde D."/>
            <person name="Babiker R."/>
            <person name="Drula E."/>
            <person name="Ayuso-Fernandez I."/>
            <person name="Pacheco R."/>
            <person name="Padilla G."/>
            <person name="Ferreira P."/>
            <person name="Barriuso J."/>
            <person name="Kellner H."/>
            <person name="Castanera R."/>
            <person name="Alfaro M."/>
            <person name="Ramirez L."/>
            <person name="Pisabarro A.G."/>
            <person name="Kuo A."/>
            <person name="Tritt A."/>
            <person name="Lipzen A."/>
            <person name="He G."/>
            <person name="Yan M."/>
            <person name="Ng V."/>
            <person name="Cullen D."/>
            <person name="Martin F."/>
            <person name="Rosso M.-N."/>
            <person name="Henrissat B."/>
            <person name="Hibbett D."/>
            <person name="Martinez A.T."/>
            <person name="Grigoriev I.V."/>
        </authorList>
    </citation>
    <scope>NUCLEOTIDE SEQUENCE</scope>
    <source>
        <strain evidence="1">CIRM-BRFM 674</strain>
    </source>
</reference>
<keyword evidence="2" id="KW-1185">Reference proteome</keyword>
<accession>A0A9P5YLL8</accession>
<dbReference type="AlphaFoldDB" id="A0A9P5YLL8"/>
<protein>
    <submittedName>
        <fullName evidence="1">Uncharacterized protein</fullName>
    </submittedName>
</protein>
<gene>
    <name evidence="1" type="ORF">BDN70DRAFT_562490</name>
</gene>
<dbReference type="Proteomes" id="UP000807469">
    <property type="component" value="Unassembled WGS sequence"/>
</dbReference>
<name>A0A9P5YLL8_9AGAR</name>